<dbReference type="Proteomes" id="UP000199347">
    <property type="component" value="Unassembled WGS sequence"/>
</dbReference>
<feature type="domain" description="Ppx/GppA phosphatase N-terminal" evidence="1">
    <location>
        <begin position="30"/>
        <end position="309"/>
    </location>
</feature>
<gene>
    <name evidence="3" type="ORF">SAMN03080610_02101</name>
</gene>
<organism evidence="3 4">
    <name type="scientific">Afifella marina DSM 2698</name>
    <dbReference type="NCBI Taxonomy" id="1120955"/>
    <lineage>
        <taxon>Bacteria</taxon>
        <taxon>Pseudomonadati</taxon>
        <taxon>Pseudomonadota</taxon>
        <taxon>Alphaproteobacteria</taxon>
        <taxon>Hyphomicrobiales</taxon>
        <taxon>Afifellaceae</taxon>
        <taxon>Afifella</taxon>
    </lineage>
</organism>
<sequence length="505" mass="54534">MIIEPDAPGRIAGYGPVAVIDIGSNSVRLVVYERMARSPTPLFNEKVLAGLGEGVATSRRLSDASVDKALSALRRFAALCRQIGVVELSVLATAATREAENGSKFIAKVRDICGCDVTVLTGPAEAYYAALGVVDGFETPEGVAGDLGGGSLELTNVRGSRIGDGETFPLGGLRLKDDSGGDLKAAKKIARAALESSKVIRHLEGRTFYAIGGTWRSIAKLHMRQTGYPLHVMHGYTLETDRSRDFLKSLYRQPVASIDSIDAVSKQRQPLLAYGGLVLSELVRAGKPDRIVISALGLREGFLYSRLPAEEQEKNALIAAARELCFLRSRSPAHSEELIAWTGDAMKALGIDETKEEERLRAASCLLADIGWRAHPDYRGEQSLNIIAHAGFVGVDHPGRAYLGLSVYYRHSGLSDDELGPGLREIVPTRYKERARALAAIFRVAYLVSASMPGVVPRTALRRTENELQLVLPPDLSELAGGRLETRLKQLAALVGLESRIVIDG</sequence>
<name>A0A1G5NK53_AFIMA</name>
<dbReference type="SUPFAM" id="SSF53067">
    <property type="entry name" value="Actin-like ATPase domain"/>
    <property type="match status" value="2"/>
</dbReference>
<dbReference type="GO" id="GO:0016462">
    <property type="term" value="F:pyrophosphatase activity"/>
    <property type="evidence" value="ECO:0007669"/>
    <property type="project" value="TreeGrafter"/>
</dbReference>
<evidence type="ECO:0000313" key="4">
    <source>
        <dbReference type="Proteomes" id="UP000199347"/>
    </source>
</evidence>
<keyword evidence="4" id="KW-1185">Reference proteome</keyword>
<protein>
    <submittedName>
        <fullName evidence="3">Exopolyphosphatase / guanosine-5'-triphosphate,3'-diphosphate pyrophosphatase</fullName>
    </submittedName>
</protein>
<dbReference type="PANTHER" id="PTHR30005">
    <property type="entry name" value="EXOPOLYPHOSPHATASE"/>
    <property type="match status" value="1"/>
</dbReference>
<dbReference type="STRING" id="1120955.SAMN03080610_02101"/>
<dbReference type="InterPro" id="IPR003695">
    <property type="entry name" value="Ppx_GppA_N"/>
</dbReference>
<dbReference type="Gene3D" id="3.30.420.150">
    <property type="entry name" value="Exopolyphosphatase. Domain 2"/>
    <property type="match status" value="1"/>
</dbReference>
<dbReference type="SUPFAM" id="SSF109604">
    <property type="entry name" value="HD-domain/PDEase-like"/>
    <property type="match status" value="1"/>
</dbReference>
<accession>A0A1G5NK53</accession>
<evidence type="ECO:0000259" key="2">
    <source>
        <dbReference type="Pfam" id="PF21697"/>
    </source>
</evidence>
<evidence type="ECO:0000259" key="1">
    <source>
        <dbReference type="Pfam" id="PF02541"/>
    </source>
</evidence>
<reference evidence="3 4" key="1">
    <citation type="submission" date="2016-10" db="EMBL/GenBank/DDBJ databases">
        <authorList>
            <person name="de Groot N.N."/>
        </authorList>
    </citation>
    <scope>NUCLEOTIDE SEQUENCE [LARGE SCALE GENOMIC DNA]</scope>
    <source>
        <strain evidence="3 4">DSM 2698</strain>
    </source>
</reference>
<dbReference type="InterPro" id="IPR048951">
    <property type="entry name" value="Ppx_C"/>
</dbReference>
<dbReference type="Gene3D" id="3.30.420.40">
    <property type="match status" value="1"/>
</dbReference>
<evidence type="ECO:0000313" key="3">
    <source>
        <dbReference type="EMBL" id="SCZ37129.1"/>
    </source>
</evidence>
<dbReference type="InterPro" id="IPR050273">
    <property type="entry name" value="GppA/Ppx_hydrolase"/>
</dbReference>
<dbReference type="Gene3D" id="1.10.3210.10">
    <property type="entry name" value="Hypothetical protein af1432"/>
    <property type="match status" value="1"/>
</dbReference>
<dbReference type="PANTHER" id="PTHR30005:SF0">
    <property type="entry name" value="RETROGRADE REGULATION PROTEIN 2"/>
    <property type="match status" value="1"/>
</dbReference>
<dbReference type="Pfam" id="PF02541">
    <property type="entry name" value="Ppx-GppA"/>
    <property type="match status" value="1"/>
</dbReference>
<dbReference type="EMBL" id="FMVW01000004">
    <property type="protein sequence ID" value="SCZ37129.1"/>
    <property type="molecule type" value="Genomic_DNA"/>
</dbReference>
<dbReference type="InterPro" id="IPR043129">
    <property type="entry name" value="ATPase_NBD"/>
</dbReference>
<dbReference type="AlphaFoldDB" id="A0A1G5NK53"/>
<dbReference type="CDD" id="cd24052">
    <property type="entry name" value="ASKHA_NBD_HpPPX-GppA-like"/>
    <property type="match status" value="1"/>
</dbReference>
<feature type="domain" description="Exopolyphosphatase C-terminal" evidence="2">
    <location>
        <begin position="317"/>
        <end position="499"/>
    </location>
</feature>
<proteinExistence type="predicted"/>
<dbReference type="Pfam" id="PF21697">
    <property type="entry name" value="Ppx_C"/>
    <property type="match status" value="1"/>
</dbReference>